<reference evidence="2 3" key="1">
    <citation type="journal article" date="2016" name="Genome Biol. Evol.">
        <title>Divergent and convergent evolution of fungal pathogenicity.</title>
        <authorList>
            <person name="Shang Y."/>
            <person name="Xiao G."/>
            <person name="Zheng P."/>
            <person name="Cen K."/>
            <person name="Zhan S."/>
            <person name="Wang C."/>
        </authorList>
    </citation>
    <scope>NUCLEOTIDE SEQUENCE [LARGE SCALE GENOMIC DNA]</scope>
    <source>
        <strain evidence="2 3">RCEF 2490</strain>
    </source>
</reference>
<feature type="region of interest" description="Disordered" evidence="1">
    <location>
        <begin position="1"/>
        <end position="66"/>
    </location>
</feature>
<name>A0A167Y2X8_9HYPO</name>
<keyword evidence="3" id="KW-1185">Reference proteome</keyword>
<gene>
    <name evidence="2" type="ORF">AAL_07025</name>
</gene>
<dbReference type="EMBL" id="AZGY01000020">
    <property type="protein sequence ID" value="KZZ90799.1"/>
    <property type="molecule type" value="Genomic_DNA"/>
</dbReference>
<accession>A0A167Y2X8</accession>
<dbReference type="AlphaFoldDB" id="A0A167Y2X8"/>
<organism evidence="2 3">
    <name type="scientific">Moelleriella libera RCEF 2490</name>
    <dbReference type="NCBI Taxonomy" id="1081109"/>
    <lineage>
        <taxon>Eukaryota</taxon>
        <taxon>Fungi</taxon>
        <taxon>Dikarya</taxon>
        <taxon>Ascomycota</taxon>
        <taxon>Pezizomycotina</taxon>
        <taxon>Sordariomycetes</taxon>
        <taxon>Hypocreomycetidae</taxon>
        <taxon>Hypocreales</taxon>
        <taxon>Clavicipitaceae</taxon>
        <taxon>Moelleriella</taxon>
    </lineage>
</organism>
<evidence type="ECO:0000313" key="3">
    <source>
        <dbReference type="Proteomes" id="UP000078544"/>
    </source>
</evidence>
<protein>
    <submittedName>
        <fullName evidence="2">Uncharacterized protein</fullName>
    </submittedName>
</protein>
<proteinExistence type="predicted"/>
<dbReference type="Proteomes" id="UP000078544">
    <property type="component" value="Unassembled WGS sequence"/>
</dbReference>
<evidence type="ECO:0000313" key="2">
    <source>
        <dbReference type="EMBL" id="KZZ90799.1"/>
    </source>
</evidence>
<evidence type="ECO:0000256" key="1">
    <source>
        <dbReference type="SAM" id="MobiDB-lite"/>
    </source>
</evidence>
<comment type="caution">
    <text evidence="2">The sequence shown here is derived from an EMBL/GenBank/DDBJ whole genome shotgun (WGS) entry which is preliminary data.</text>
</comment>
<sequence length="66" mass="7240">MESIHALLDDGLATSPGATLKHEPDQLVRPTPAPRQTKGKISGRTTKEKPRWAEPQVSAAQISYEF</sequence>